<proteinExistence type="predicted"/>
<feature type="coiled-coil region" evidence="1">
    <location>
        <begin position="198"/>
        <end position="232"/>
    </location>
</feature>
<evidence type="ECO:0000256" key="1">
    <source>
        <dbReference type="SAM" id="Coils"/>
    </source>
</evidence>
<protein>
    <submittedName>
        <fullName evidence="2">Uncharacterized protein</fullName>
    </submittedName>
</protein>
<comment type="caution">
    <text evidence="2">The sequence shown here is derived from an EMBL/GenBank/DDBJ whole genome shotgun (WGS) entry which is preliminary data.</text>
</comment>
<sequence>MKLYRRNRPRNIGIKTYKYNFKKHFAKTMKNFSEDRSQIPPSPVLKPQNDLISKATNQNLKPEDCSWIAKFQRLKSTDYYSNSEDGSPFLPPTEATTTLNNQVTLKKAPSRRIIVPGGAIKKKLATPIQRILSPAQRAKRHKEFTSFPSNLEQMETRRNRKLNTFKMPSSVSRKVPKIYLKEDLTSSISESAPESEKLAKLKNDNLALQRKNAKLTSENAELASKLKKLSLLLKAKNLKYEGKQEPGSPISEFCNHPERHPILELRPFAAEIEHLQELISTMSADSLKRQEEMDMKFKDTFKILLEKDLMIQELEERNDELEAYFNKQKKEFIEASEYNHVATQNSALRSNIKMLGSRIEGLEKANQDLLVKALQLKAKSASAAQDTEIHVADKDKRLNCIEERSESTT</sequence>
<evidence type="ECO:0000313" key="3">
    <source>
        <dbReference type="Proteomes" id="UP001295684"/>
    </source>
</evidence>
<keyword evidence="1" id="KW-0175">Coiled coil</keyword>
<reference evidence="2" key="1">
    <citation type="submission" date="2023-07" db="EMBL/GenBank/DDBJ databases">
        <authorList>
            <consortium name="AG Swart"/>
            <person name="Singh M."/>
            <person name="Singh A."/>
            <person name="Seah K."/>
            <person name="Emmerich C."/>
        </authorList>
    </citation>
    <scope>NUCLEOTIDE SEQUENCE</scope>
    <source>
        <strain evidence="2">DP1</strain>
    </source>
</reference>
<feature type="coiled-coil region" evidence="1">
    <location>
        <begin position="304"/>
        <end position="331"/>
    </location>
</feature>
<name>A0AAD1U1W7_EUPCR</name>
<keyword evidence="3" id="KW-1185">Reference proteome</keyword>
<evidence type="ECO:0000313" key="2">
    <source>
        <dbReference type="EMBL" id="CAI2360516.1"/>
    </source>
</evidence>
<dbReference type="Proteomes" id="UP001295684">
    <property type="component" value="Unassembled WGS sequence"/>
</dbReference>
<gene>
    <name evidence="2" type="ORF">ECRASSUSDP1_LOCUS1820</name>
</gene>
<accession>A0AAD1U1W7</accession>
<dbReference type="AlphaFoldDB" id="A0AAD1U1W7"/>
<dbReference type="EMBL" id="CAMPGE010001716">
    <property type="protein sequence ID" value="CAI2360516.1"/>
    <property type="molecule type" value="Genomic_DNA"/>
</dbReference>
<organism evidence="2 3">
    <name type="scientific">Euplotes crassus</name>
    <dbReference type="NCBI Taxonomy" id="5936"/>
    <lineage>
        <taxon>Eukaryota</taxon>
        <taxon>Sar</taxon>
        <taxon>Alveolata</taxon>
        <taxon>Ciliophora</taxon>
        <taxon>Intramacronucleata</taxon>
        <taxon>Spirotrichea</taxon>
        <taxon>Hypotrichia</taxon>
        <taxon>Euplotida</taxon>
        <taxon>Euplotidae</taxon>
        <taxon>Moneuplotes</taxon>
    </lineage>
</organism>